<evidence type="ECO:0000256" key="2">
    <source>
        <dbReference type="ARBA" id="ARBA00023125"/>
    </source>
</evidence>
<dbReference type="CDD" id="cd00038">
    <property type="entry name" value="CAP_ED"/>
    <property type="match status" value="1"/>
</dbReference>
<keyword evidence="1" id="KW-0805">Transcription regulation</keyword>
<dbReference type="KEGG" id="spal:FM071_09580"/>
<dbReference type="InterPro" id="IPR036388">
    <property type="entry name" value="WH-like_DNA-bd_sf"/>
</dbReference>
<dbReference type="RefSeq" id="WP_193110791.1">
    <property type="nucleotide sequence ID" value="NZ_CP041406.1"/>
</dbReference>
<dbReference type="SMART" id="SM00100">
    <property type="entry name" value="cNMP"/>
    <property type="match status" value="1"/>
</dbReference>
<sequence>MSLKDAIKSLDFFSRLDDEQIHDIASFATLHHYEKEYILYYEQEELSELYFLVDGLAKSYKLDKHDNEIFLYYIYKNSMISEISDLQTDTLFSFSNVSIIEDAQVVKIKYKKFKEHFLDKGVLCREFTNAVVERSLQMQSLISREFIFDAVSKVSMMLREDLEMFNKLKRHDISLMLHIQPATLSRVLNRLKRNNIIDIIHGEVAVLDTKALEEIYKDINDE</sequence>
<dbReference type="Pfam" id="PF13545">
    <property type="entry name" value="HTH_Crp_2"/>
    <property type="match status" value="1"/>
</dbReference>
<feature type="domain" description="Cyclic nucleotide-binding" evidence="4">
    <location>
        <begin position="12"/>
        <end position="134"/>
    </location>
</feature>
<dbReference type="InterPro" id="IPR012318">
    <property type="entry name" value="HTH_CRP"/>
</dbReference>
<accession>A0A7M1BCM5</accession>
<dbReference type="Proteomes" id="UP000593580">
    <property type="component" value="Chromosome"/>
</dbReference>
<evidence type="ECO:0000259" key="4">
    <source>
        <dbReference type="PROSITE" id="PS50042"/>
    </source>
</evidence>
<dbReference type="SUPFAM" id="SSF51206">
    <property type="entry name" value="cAMP-binding domain-like"/>
    <property type="match status" value="1"/>
</dbReference>
<proteinExistence type="predicted"/>
<evidence type="ECO:0000256" key="3">
    <source>
        <dbReference type="ARBA" id="ARBA00023163"/>
    </source>
</evidence>
<name>A0A7M1BCM5_9BACT</name>
<dbReference type="InterPro" id="IPR036390">
    <property type="entry name" value="WH_DNA-bd_sf"/>
</dbReference>
<evidence type="ECO:0000256" key="1">
    <source>
        <dbReference type="ARBA" id="ARBA00023015"/>
    </source>
</evidence>
<dbReference type="InterPro" id="IPR000595">
    <property type="entry name" value="cNMP-bd_dom"/>
</dbReference>
<dbReference type="Gene3D" id="2.60.120.10">
    <property type="entry name" value="Jelly Rolls"/>
    <property type="match status" value="1"/>
</dbReference>
<evidence type="ECO:0000313" key="6">
    <source>
        <dbReference type="Proteomes" id="UP000593580"/>
    </source>
</evidence>
<dbReference type="InterPro" id="IPR014710">
    <property type="entry name" value="RmlC-like_jellyroll"/>
</dbReference>
<keyword evidence="6" id="KW-1185">Reference proteome</keyword>
<dbReference type="PROSITE" id="PS50042">
    <property type="entry name" value="CNMP_BINDING_3"/>
    <property type="match status" value="1"/>
</dbReference>
<dbReference type="EMBL" id="CP041406">
    <property type="protein sequence ID" value="QOP46532.1"/>
    <property type="molecule type" value="Genomic_DNA"/>
</dbReference>
<dbReference type="SUPFAM" id="SSF46785">
    <property type="entry name" value="Winged helix' DNA-binding domain"/>
    <property type="match status" value="1"/>
</dbReference>
<dbReference type="GO" id="GO:0006355">
    <property type="term" value="P:regulation of DNA-templated transcription"/>
    <property type="evidence" value="ECO:0007669"/>
    <property type="project" value="InterPro"/>
</dbReference>
<reference evidence="5 6" key="1">
    <citation type="submission" date="2019-07" db="EMBL/GenBank/DDBJ databases">
        <title>Sulfurimonas paralvinellae sp. nov., a novel mesophilic, hydrogen- and sulfur-oxidizing chemolithoautotroph within the Epsilonproteo- bacteria isolated from a deep-sea hydrothermal vent polychaete nest, reclassification of Thiomicrospira denitrificans as Sulfurimonas denitrificans comb. nov. and emended description of the genus Sulfurimonas.</title>
        <authorList>
            <person name="Wang S."/>
            <person name="Jiang L."/>
            <person name="Shao Z."/>
        </authorList>
    </citation>
    <scope>NUCLEOTIDE SEQUENCE [LARGE SCALE GENOMIC DNA]</scope>
    <source>
        <strain evidence="5 6">GO25</strain>
    </source>
</reference>
<dbReference type="GO" id="GO:0003677">
    <property type="term" value="F:DNA binding"/>
    <property type="evidence" value="ECO:0007669"/>
    <property type="project" value="UniProtKB-KW"/>
</dbReference>
<organism evidence="5 6">
    <name type="scientific">Sulfurimonas paralvinellae</name>
    <dbReference type="NCBI Taxonomy" id="317658"/>
    <lineage>
        <taxon>Bacteria</taxon>
        <taxon>Pseudomonadati</taxon>
        <taxon>Campylobacterota</taxon>
        <taxon>Epsilonproteobacteria</taxon>
        <taxon>Campylobacterales</taxon>
        <taxon>Sulfurimonadaceae</taxon>
        <taxon>Sulfurimonas</taxon>
    </lineage>
</organism>
<keyword evidence="3" id="KW-0804">Transcription</keyword>
<gene>
    <name evidence="5" type="ORF">FM071_09580</name>
</gene>
<protein>
    <submittedName>
        <fullName evidence="5">Crp/Fnr family transcriptional regulator</fullName>
    </submittedName>
</protein>
<dbReference type="Gene3D" id="1.10.10.10">
    <property type="entry name" value="Winged helix-like DNA-binding domain superfamily/Winged helix DNA-binding domain"/>
    <property type="match status" value="1"/>
</dbReference>
<dbReference type="InterPro" id="IPR018490">
    <property type="entry name" value="cNMP-bd_dom_sf"/>
</dbReference>
<dbReference type="Pfam" id="PF00027">
    <property type="entry name" value="cNMP_binding"/>
    <property type="match status" value="1"/>
</dbReference>
<keyword evidence="2" id="KW-0238">DNA-binding</keyword>
<dbReference type="AlphaFoldDB" id="A0A7M1BCM5"/>
<evidence type="ECO:0000313" key="5">
    <source>
        <dbReference type="EMBL" id="QOP46532.1"/>
    </source>
</evidence>